<keyword evidence="4" id="KW-1185">Reference proteome</keyword>
<evidence type="ECO:0000313" key="2">
    <source>
        <dbReference type="EMBL" id="MBV6546178.1"/>
    </source>
</evidence>
<dbReference type="EMBL" id="JABULY010000001">
    <property type="protein sequence ID" value="MBV6531038.1"/>
    <property type="molecule type" value="Genomic_DNA"/>
</dbReference>
<sequence length="194" mass="22692">MLKISIVQEPTDFDITVRQPGEQWLRKHPNAKPADYRDYWVKCLPGLNRIYKGICCYYGIFIERATGGETVDHYLPKSKYPHLAYEWENFRYSSIKANSRKGNYLDVIDPTKLPSINTFMLDFSTGELYYDDIYPLSIKSLLDSTISRLKLNDKDLCNARLEHYAAYLRNEITDTGLRARSPFVYQEAVRQQLI</sequence>
<reference evidence="2 4" key="1">
    <citation type="journal article" date="2021" name="Mol. Ecol.">
        <title>Polar bear-adapted Ursidibacter maritimus are remarkably conserved after generations in captivity.</title>
        <authorList>
            <person name="Espinosa-Gongora C."/>
            <person name="Hansen M.J."/>
            <person name="Bertelsen M.F."/>
            <person name="Bojesen A.M."/>
        </authorList>
    </citation>
    <scope>NUCLEOTIDE SEQUENCE</scope>
    <source>
        <strain evidence="2">Pb43105x</strain>
        <strain evidence="1 4">Pb43106</strain>
    </source>
</reference>
<dbReference type="GeneID" id="65548376"/>
<organism evidence="2 3">
    <name type="scientific">Ursidibacter maritimus</name>
    <dbReference type="NCBI Taxonomy" id="1331689"/>
    <lineage>
        <taxon>Bacteria</taxon>
        <taxon>Pseudomonadati</taxon>
        <taxon>Pseudomonadota</taxon>
        <taxon>Gammaproteobacteria</taxon>
        <taxon>Pasteurellales</taxon>
        <taxon>Pasteurellaceae</taxon>
        <taxon>Ursidibacter</taxon>
    </lineage>
</organism>
<evidence type="ECO:0000313" key="4">
    <source>
        <dbReference type="Proteomes" id="UP001196379"/>
    </source>
</evidence>
<dbReference type="Gene3D" id="1.10.30.50">
    <property type="match status" value="1"/>
</dbReference>
<accession>A0A949WLD9</accession>
<gene>
    <name evidence="1" type="ORF">HT657_02555</name>
    <name evidence="2" type="ORF">HT672_02540</name>
</gene>
<name>A0A949WLD9_9PAST</name>
<dbReference type="Proteomes" id="UP000732858">
    <property type="component" value="Unassembled WGS sequence"/>
</dbReference>
<protein>
    <recommendedName>
        <fullName evidence="5">TIGR02646 family protein</fullName>
    </recommendedName>
</protein>
<dbReference type="RefSeq" id="WP_157402564.1">
    <property type="nucleotide sequence ID" value="NZ_JABULY010000001.1"/>
</dbReference>
<evidence type="ECO:0000313" key="1">
    <source>
        <dbReference type="EMBL" id="MBV6531038.1"/>
    </source>
</evidence>
<dbReference type="OrthoDB" id="9797348at2"/>
<dbReference type="Proteomes" id="UP001196379">
    <property type="component" value="Unassembled WGS sequence"/>
</dbReference>
<comment type="caution">
    <text evidence="2">The sequence shown here is derived from an EMBL/GenBank/DDBJ whole genome shotgun (WGS) entry which is preliminary data.</text>
</comment>
<dbReference type="AlphaFoldDB" id="A0A949WLD9"/>
<evidence type="ECO:0008006" key="5">
    <source>
        <dbReference type="Google" id="ProtNLM"/>
    </source>
</evidence>
<dbReference type="EMBL" id="JABUMC010000003">
    <property type="protein sequence ID" value="MBV6546178.1"/>
    <property type="molecule type" value="Genomic_DNA"/>
</dbReference>
<proteinExistence type="predicted"/>
<evidence type="ECO:0000313" key="3">
    <source>
        <dbReference type="Proteomes" id="UP000732858"/>
    </source>
</evidence>